<reference evidence="3" key="1">
    <citation type="journal article" date="2012" name="PLoS Genet.">
        <title>Comparative analysis of the genomes of two field isolates of the rice blast fungus Magnaporthe oryzae.</title>
        <authorList>
            <person name="Xue M."/>
            <person name="Yang J."/>
            <person name="Li Z."/>
            <person name="Hu S."/>
            <person name="Yao N."/>
            <person name="Dean R.A."/>
            <person name="Zhao W."/>
            <person name="Shen M."/>
            <person name="Zhang H."/>
            <person name="Li C."/>
            <person name="Liu L."/>
            <person name="Cao L."/>
            <person name="Xu X."/>
            <person name="Xing Y."/>
            <person name="Hsiang T."/>
            <person name="Zhang Z."/>
            <person name="Xu J.R."/>
            <person name="Peng Y.L."/>
        </authorList>
    </citation>
    <scope>NUCLEOTIDE SEQUENCE [LARGE SCALE GENOMIC DNA]</scope>
    <source>
        <strain evidence="3">P131</strain>
    </source>
</reference>
<accession>L7JJX8</accession>
<dbReference type="AlphaFoldDB" id="L7JJX8"/>
<name>L7JJX8_PYRO1</name>
<feature type="compositionally biased region" description="Basic residues" evidence="1">
    <location>
        <begin position="163"/>
        <end position="179"/>
    </location>
</feature>
<keyword evidence="2" id="KW-0812">Transmembrane</keyword>
<gene>
    <name evidence="3" type="ORF">OOW_P131scaffold00266g45</name>
</gene>
<evidence type="ECO:0000313" key="3">
    <source>
        <dbReference type="EMBL" id="ELQ68159.1"/>
    </source>
</evidence>
<feature type="compositionally biased region" description="Basic and acidic residues" evidence="1">
    <location>
        <begin position="268"/>
        <end position="294"/>
    </location>
</feature>
<proteinExistence type="predicted"/>
<feature type="compositionally biased region" description="Basic and acidic residues" evidence="1">
    <location>
        <begin position="181"/>
        <end position="198"/>
    </location>
</feature>
<sequence length="328" mass="36379">MPATWELMRKQAGWLEPFDRPIWAFGWSRENYWRLLPAYQHRGVSYPPPSRSMYLPHQIGGLPSAGIARGGVGIDEPLAAVIARRAMEPLPTNTLVGVIVGSVLFVFLAGLGWFMWTYRNWLSFAAVQPEQPPPPLHRRFSMHKKLGKEHKELSKKYKELGKKYKKHKKFGEKHKKFKVVRPQEPEEFQERESTDAKKPASRVPSPEPEKPASPAPSPKGKKPASPAPSPKGKKPASPALSPKGKKPASRVPSPELKKEASRAPSPEPEPKPEEPKPEEPKPEEPKPDPSDAAEKAPSVVESAPDPEPELSDAAADPKKTPLPTLRPS</sequence>
<feature type="region of interest" description="Disordered" evidence="1">
    <location>
        <begin position="163"/>
        <end position="328"/>
    </location>
</feature>
<evidence type="ECO:0000256" key="1">
    <source>
        <dbReference type="SAM" id="MobiDB-lite"/>
    </source>
</evidence>
<feature type="transmembrane region" description="Helical" evidence="2">
    <location>
        <begin position="94"/>
        <end position="116"/>
    </location>
</feature>
<keyword evidence="2" id="KW-1133">Transmembrane helix</keyword>
<keyword evidence="2" id="KW-0472">Membrane</keyword>
<organism>
    <name type="scientific">Pyricularia oryzae (strain P131)</name>
    <name type="common">Rice blast fungus</name>
    <name type="synonym">Magnaporthe oryzae</name>
    <dbReference type="NCBI Taxonomy" id="1143193"/>
    <lineage>
        <taxon>Eukaryota</taxon>
        <taxon>Fungi</taxon>
        <taxon>Dikarya</taxon>
        <taxon>Ascomycota</taxon>
        <taxon>Pezizomycotina</taxon>
        <taxon>Sordariomycetes</taxon>
        <taxon>Sordariomycetidae</taxon>
        <taxon>Magnaporthales</taxon>
        <taxon>Pyriculariaceae</taxon>
        <taxon>Pyricularia</taxon>
    </lineage>
</organism>
<dbReference type="EMBL" id="JH795229">
    <property type="protein sequence ID" value="ELQ68159.1"/>
    <property type="molecule type" value="Genomic_DNA"/>
</dbReference>
<evidence type="ECO:0000256" key="2">
    <source>
        <dbReference type="SAM" id="Phobius"/>
    </source>
</evidence>
<protein>
    <submittedName>
        <fullName evidence="3">Uncharacterized protein</fullName>
    </submittedName>
</protein>